<dbReference type="GO" id="GO:0006887">
    <property type="term" value="P:exocytosis"/>
    <property type="evidence" value="ECO:0007669"/>
    <property type="project" value="TreeGrafter"/>
</dbReference>
<comment type="caution">
    <text evidence="1">The sequence shown here is derived from an EMBL/GenBank/DDBJ whole genome shotgun (WGS) entry which is preliminary data.</text>
</comment>
<dbReference type="AlphaFoldDB" id="A0AAP0P8Z8"/>
<dbReference type="Gene3D" id="2.130.10.10">
    <property type="entry name" value="YVTN repeat-like/Quinoprotein amine dehydrogenase"/>
    <property type="match status" value="1"/>
</dbReference>
<reference evidence="1 2" key="1">
    <citation type="submission" date="2024-01" db="EMBL/GenBank/DDBJ databases">
        <title>Genome assemblies of Stephania.</title>
        <authorList>
            <person name="Yang L."/>
        </authorList>
    </citation>
    <scope>NUCLEOTIDE SEQUENCE [LARGE SCALE GENOMIC DNA]</scope>
    <source>
        <strain evidence="1">YNDBR</strain>
        <tissue evidence="1">Leaf</tissue>
    </source>
</reference>
<sequence length="328" mass="36531">MIHESSATPNVPIYKLNLMYKLEKTPILSLKCVYGDGKASRLYVRGDSASSSSNMLQIVLLNEHMETHTIKLGLPLSEPCFDCQSRSPPSLPKQINIRIPFVDLSISVSKFVTNAINLFGATNEDYNLLAKNYSPLIHVDAKAKDENHMSSVHFNGHTSINNLYITGHIDGTINFWDVSCPFPLPIALLKHQNEDNHFGRAIPVTAMHFDIAPRILIYGDQSGVVRIFKFKIEPFSSDSSLFSLQAIVLESRFSISELSPLPNFIIASQFTGKHCLNVKSSAIDEDGDVVLEWENLPPLVHISHCKVALDLDIWLCSPSLGIPFELTE</sequence>
<dbReference type="GO" id="GO:0005096">
    <property type="term" value="F:GTPase activator activity"/>
    <property type="evidence" value="ECO:0007669"/>
    <property type="project" value="TreeGrafter"/>
</dbReference>
<dbReference type="PANTHER" id="PTHR10241">
    <property type="entry name" value="LETHAL 2 GIANT LARVAE PROTEIN"/>
    <property type="match status" value="1"/>
</dbReference>
<evidence type="ECO:0000313" key="1">
    <source>
        <dbReference type="EMBL" id="KAK9135307.1"/>
    </source>
</evidence>
<dbReference type="InterPro" id="IPR036322">
    <property type="entry name" value="WD40_repeat_dom_sf"/>
</dbReference>
<dbReference type="GO" id="GO:0045159">
    <property type="term" value="F:myosin II binding"/>
    <property type="evidence" value="ECO:0007669"/>
    <property type="project" value="TreeGrafter"/>
</dbReference>
<dbReference type="GO" id="GO:0005737">
    <property type="term" value="C:cytoplasm"/>
    <property type="evidence" value="ECO:0007669"/>
    <property type="project" value="TreeGrafter"/>
</dbReference>
<protein>
    <submittedName>
        <fullName evidence="1">Uncharacterized protein</fullName>
    </submittedName>
</protein>
<dbReference type="SUPFAM" id="SSF50978">
    <property type="entry name" value="WD40 repeat-like"/>
    <property type="match status" value="1"/>
</dbReference>
<dbReference type="PANTHER" id="PTHR10241:SF27">
    <property type="entry name" value="TRANSDUCIN_WD40 REPEAT-LIKE SUPERFAMILY PROTEIN"/>
    <property type="match status" value="1"/>
</dbReference>
<dbReference type="InterPro" id="IPR015943">
    <property type="entry name" value="WD40/YVTN_repeat-like_dom_sf"/>
</dbReference>
<dbReference type="GO" id="GO:0005886">
    <property type="term" value="C:plasma membrane"/>
    <property type="evidence" value="ECO:0007669"/>
    <property type="project" value="TreeGrafter"/>
</dbReference>
<dbReference type="Proteomes" id="UP001420932">
    <property type="component" value="Unassembled WGS sequence"/>
</dbReference>
<gene>
    <name evidence="1" type="ORF">Syun_014637</name>
</gene>
<dbReference type="GO" id="GO:0019905">
    <property type="term" value="F:syntaxin binding"/>
    <property type="evidence" value="ECO:0007669"/>
    <property type="project" value="TreeGrafter"/>
</dbReference>
<name>A0AAP0P8Z8_9MAGN</name>
<organism evidence="1 2">
    <name type="scientific">Stephania yunnanensis</name>
    <dbReference type="NCBI Taxonomy" id="152371"/>
    <lineage>
        <taxon>Eukaryota</taxon>
        <taxon>Viridiplantae</taxon>
        <taxon>Streptophyta</taxon>
        <taxon>Embryophyta</taxon>
        <taxon>Tracheophyta</taxon>
        <taxon>Spermatophyta</taxon>
        <taxon>Magnoliopsida</taxon>
        <taxon>Ranunculales</taxon>
        <taxon>Menispermaceae</taxon>
        <taxon>Menispermoideae</taxon>
        <taxon>Cissampelideae</taxon>
        <taxon>Stephania</taxon>
    </lineage>
</organism>
<keyword evidence="2" id="KW-1185">Reference proteome</keyword>
<dbReference type="GO" id="GO:0006893">
    <property type="term" value="P:Golgi to plasma membrane transport"/>
    <property type="evidence" value="ECO:0007669"/>
    <property type="project" value="TreeGrafter"/>
</dbReference>
<accession>A0AAP0P8Z8</accession>
<dbReference type="EMBL" id="JBBNAF010000006">
    <property type="protein sequence ID" value="KAK9135307.1"/>
    <property type="molecule type" value="Genomic_DNA"/>
</dbReference>
<evidence type="ECO:0000313" key="2">
    <source>
        <dbReference type="Proteomes" id="UP001420932"/>
    </source>
</evidence>
<proteinExistence type="predicted"/>